<dbReference type="SUPFAM" id="SSF54593">
    <property type="entry name" value="Glyoxalase/Bleomycin resistance protein/Dihydroxybiphenyl dioxygenase"/>
    <property type="match status" value="1"/>
</dbReference>
<gene>
    <name evidence="2" type="ORF">F6B43_08185</name>
</gene>
<sequence length="139" mass="15250">MPSLNPYISFHDSARAAMEFYQSVLGGELDVMTFEAFPDMGVEPSELHLVMHAQLETPDGFVLMGADTPRHMEWVKPAGISVSISGDDEAALERWWNGLAEGGSVTMPFETPPWGGRFGMLTDRFGIEWMLSLNAAPAS</sequence>
<protein>
    <submittedName>
        <fullName evidence="2">VOC family protein</fullName>
    </submittedName>
</protein>
<proteinExistence type="predicted"/>
<dbReference type="AlphaFoldDB" id="A0A5J5J7S7"/>
<dbReference type="InterPro" id="IPR028973">
    <property type="entry name" value="PhnB-like"/>
</dbReference>
<dbReference type="Proteomes" id="UP000325827">
    <property type="component" value="Unassembled WGS sequence"/>
</dbReference>
<accession>A0A5J5J7S7</accession>
<dbReference type="InterPro" id="IPR029068">
    <property type="entry name" value="Glyas_Bleomycin-R_OHBP_Dase"/>
</dbReference>
<feature type="domain" description="Glyoxalase/fosfomycin resistance/dioxygenase" evidence="1">
    <location>
        <begin position="10"/>
        <end position="131"/>
    </location>
</feature>
<evidence type="ECO:0000313" key="2">
    <source>
        <dbReference type="EMBL" id="KAA9111529.1"/>
    </source>
</evidence>
<dbReference type="OrthoDB" id="9795306at2"/>
<name>A0A5J5J7S7_9MICO</name>
<keyword evidence="3" id="KW-1185">Reference proteome</keyword>
<evidence type="ECO:0000259" key="1">
    <source>
        <dbReference type="Pfam" id="PF00903"/>
    </source>
</evidence>
<dbReference type="CDD" id="cd06588">
    <property type="entry name" value="PhnB_like"/>
    <property type="match status" value="1"/>
</dbReference>
<dbReference type="Gene3D" id="3.10.180.10">
    <property type="entry name" value="2,3-Dihydroxybiphenyl 1,2-Dioxygenase, domain 1"/>
    <property type="match status" value="1"/>
</dbReference>
<reference evidence="3" key="1">
    <citation type="submission" date="2019-09" db="EMBL/GenBank/DDBJ databases">
        <title>Mumia zhuanghuii sp. nov. isolated from the intestinal contents of plateau pika (Ochotona curzoniae) in the Qinghai-Tibet plateau of China.</title>
        <authorList>
            <person name="Tian Z."/>
        </authorList>
    </citation>
    <scope>NUCLEOTIDE SEQUENCE [LARGE SCALE GENOMIC DNA]</scope>
    <source>
        <strain evidence="3">JCM 30598</strain>
    </source>
</reference>
<dbReference type="PANTHER" id="PTHR33990">
    <property type="entry name" value="PROTEIN YJDN-RELATED"/>
    <property type="match status" value="1"/>
</dbReference>
<dbReference type="RefSeq" id="WP_150448297.1">
    <property type="nucleotide sequence ID" value="NZ_VYSA01000001.1"/>
</dbReference>
<dbReference type="EMBL" id="VYSA01000001">
    <property type="protein sequence ID" value="KAA9111529.1"/>
    <property type="molecule type" value="Genomic_DNA"/>
</dbReference>
<evidence type="ECO:0000313" key="3">
    <source>
        <dbReference type="Proteomes" id="UP000325827"/>
    </source>
</evidence>
<comment type="caution">
    <text evidence="2">The sequence shown here is derived from an EMBL/GenBank/DDBJ whole genome shotgun (WGS) entry which is preliminary data.</text>
</comment>
<dbReference type="Pfam" id="PF00903">
    <property type="entry name" value="Glyoxalase"/>
    <property type="match status" value="1"/>
</dbReference>
<dbReference type="PANTHER" id="PTHR33990:SF1">
    <property type="entry name" value="PROTEIN YJDN"/>
    <property type="match status" value="1"/>
</dbReference>
<dbReference type="InterPro" id="IPR004360">
    <property type="entry name" value="Glyas_Fos-R_dOase_dom"/>
</dbReference>
<organism evidence="2 3">
    <name type="scientific">Microbacterium rhizomatis</name>
    <dbReference type="NCBI Taxonomy" id="1631477"/>
    <lineage>
        <taxon>Bacteria</taxon>
        <taxon>Bacillati</taxon>
        <taxon>Actinomycetota</taxon>
        <taxon>Actinomycetes</taxon>
        <taxon>Micrococcales</taxon>
        <taxon>Microbacteriaceae</taxon>
        <taxon>Microbacterium</taxon>
    </lineage>
</organism>